<dbReference type="Gene3D" id="2.30.30.40">
    <property type="entry name" value="SH3 Domains"/>
    <property type="match status" value="1"/>
</dbReference>
<keyword evidence="2 5" id="KW-0479">Metal-binding</keyword>
<feature type="domain" description="SH3" evidence="8">
    <location>
        <begin position="1"/>
        <end position="61"/>
    </location>
</feature>
<evidence type="ECO:0000259" key="8">
    <source>
        <dbReference type="PROSITE" id="PS50002"/>
    </source>
</evidence>
<dbReference type="PANTHER" id="PTHR10334">
    <property type="entry name" value="CYSTEINE-RICH SECRETORY PROTEIN-RELATED"/>
    <property type="match status" value="1"/>
</dbReference>
<dbReference type="InterPro" id="IPR001781">
    <property type="entry name" value="Znf_LIM"/>
</dbReference>
<evidence type="ECO:0000256" key="6">
    <source>
        <dbReference type="PROSITE-ProRule" id="PRU00192"/>
    </source>
</evidence>
<keyword evidence="1 6" id="KW-0728">SH3 domain</keyword>
<feature type="region of interest" description="Disordered" evidence="7">
    <location>
        <begin position="90"/>
        <end position="109"/>
    </location>
</feature>
<gene>
    <name evidence="10" type="primary">ML46393</name>
</gene>
<organism evidence="10">
    <name type="scientific">Mnemiopsis leidyi</name>
    <name type="common">Sea walnut</name>
    <name type="synonym">Warty comb jellyfish</name>
    <dbReference type="NCBI Taxonomy" id="27923"/>
    <lineage>
        <taxon>Eukaryota</taxon>
        <taxon>Metazoa</taxon>
        <taxon>Ctenophora</taxon>
        <taxon>Tentaculata</taxon>
        <taxon>Lobata</taxon>
        <taxon>Bolinopsidae</taxon>
        <taxon>Mnemiopsis</taxon>
    </lineage>
</organism>
<dbReference type="InterPro" id="IPR014044">
    <property type="entry name" value="CAP_dom"/>
</dbReference>
<dbReference type="PROSITE" id="PS50002">
    <property type="entry name" value="SH3"/>
    <property type="match status" value="1"/>
</dbReference>
<evidence type="ECO:0000256" key="2">
    <source>
        <dbReference type="ARBA" id="ARBA00022723"/>
    </source>
</evidence>
<dbReference type="InterPro" id="IPR001452">
    <property type="entry name" value="SH3_domain"/>
</dbReference>
<dbReference type="GO" id="GO:0046872">
    <property type="term" value="F:metal ion binding"/>
    <property type="evidence" value="ECO:0007669"/>
    <property type="project" value="UniProtKB-KW"/>
</dbReference>
<dbReference type="SUPFAM" id="SSF50044">
    <property type="entry name" value="SH3-domain"/>
    <property type="match status" value="1"/>
</dbReference>
<dbReference type="HOGENOM" id="CLU_308226_0_0_1"/>
<dbReference type="CDD" id="cd08368">
    <property type="entry name" value="LIM"/>
    <property type="match status" value="1"/>
</dbReference>
<sequence>MVWAVVITPFDGRKITKVVALFVQVGDIVKVLEKTSERWWLCSDGVETGYLPPDCLLVTQQREEEEEGEEEGEEEEESVDIDIISILKSESEDDCNSRSSRSSSTDKKVKFKSEHTVHLIKKDRTGTETESLGQYHYTEPILAVLPALVDLKTFLLDQDRDFDNPSITTFSSFHTAPKAVDNDNNTYAATNLKIDLHRFTLPLKASYPVHSVILQNIDQTFGEDENHMRFIDGVEIHVTAADTGIVKKCGTVKVVEIWTVEDQKYTVTCSEVILAREIKVEKKIESTKTQLFLVEINVLAWEADPTPTFQTTAGSSDPTDGPIHEELDSLLSSLLVELDSLMLDSLIDELGSPFDSPLEELDFLLDSLLGEPGSLFGSLTEEPDTLVNLLFEEPDSVLRLTTSLIQEELIDTYFSPLLLPLTVNRYKEVLPALVELKTFLLDQDKDFDNPSITTFSSFHTAPKAVDNDNNTYAATNLKIDLHRFTLPLKTNYLIHSVILQNIDQTFGEDENYMRFIDGVEIHVTAADTGIVKKCGTVKVVEIWTVEDQKYTVTCSEVILAREIKVEKKIESSKTQLFLVEINVLAWEADPTPTFQTTAGSTDPTDGPIHGSQNVFYSYTPVHRSFMHRDQKQIVSSIMHDCMFLSMSAGLTAPEECSTTKTTEPTSLQTCSVHTCTFCGETIKVTESGLVTIKNNTYHPTCVQCYTCRKQVDGSLLDNQGRMVCPQCLRRNSPGSARCNVSLRNQERLPSWSVYAKEPPVSPAELSEFERVFLECHNNFRARHKVQHLVWSDKLTARARLWAIHLVAESRRNGDRTLLSGQSGGEQSGLGLTCCTISAITRPSMTGMAEKVCGQWYETGDHFAVGETVVNKLAAPFTQIVWRETRRVGSCLMWHGQVALIVAFYWPPGNVEHEFKTNVTKVMRTPRTTKRRIQVDSDSPLSSPTVNLVPPTFNERSDR</sequence>
<accession>H2DJY7</accession>
<evidence type="ECO:0000256" key="5">
    <source>
        <dbReference type="PROSITE-ProRule" id="PRU00125"/>
    </source>
</evidence>
<feature type="region of interest" description="Disordered" evidence="7">
    <location>
        <begin position="931"/>
        <end position="958"/>
    </location>
</feature>
<feature type="compositionally biased region" description="Acidic residues" evidence="7">
    <location>
        <begin position="63"/>
        <end position="79"/>
    </location>
</feature>
<dbReference type="AlphaFoldDB" id="H2DJY7"/>
<dbReference type="PROSITE" id="PS50023">
    <property type="entry name" value="LIM_DOMAIN_2"/>
    <property type="match status" value="1"/>
</dbReference>
<dbReference type="PROSITE" id="PS00478">
    <property type="entry name" value="LIM_DOMAIN_1"/>
    <property type="match status" value="1"/>
</dbReference>
<dbReference type="SMART" id="SM00198">
    <property type="entry name" value="SCP"/>
    <property type="match status" value="1"/>
</dbReference>
<evidence type="ECO:0000259" key="9">
    <source>
        <dbReference type="PROSITE" id="PS50023"/>
    </source>
</evidence>
<dbReference type="InterPro" id="IPR001283">
    <property type="entry name" value="CRISP-related"/>
</dbReference>
<evidence type="ECO:0000256" key="1">
    <source>
        <dbReference type="ARBA" id="ARBA00022443"/>
    </source>
</evidence>
<evidence type="ECO:0000313" key="10">
    <source>
        <dbReference type="EMBL" id="AEY80358.1"/>
    </source>
</evidence>
<protein>
    <submittedName>
        <fullName evidence="10">Unclassified LIM protein ML46393a</fullName>
    </submittedName>
</protein>
<proteinExistence type="evidence at transcript level"/>
<feature type="region of interest" description="Disordered" evidence="7">
    <location>
        <begin position="60"/>
        <end position="79"/>
    </location>
</feature>
<evidence type="ECO:0000256" key="3">
    <source>
        <dbReference type="ARBA" id="ARBA00022833"/>
    </source>
</evidence>
<name>H2DJY7_MNELE</name>
<dbReference type="Gene3D" id="3.40.33.10">
    <property type="entry name" value="CAP"/>
    <property type="match status" value="1"/>
</dbReference>
<dbReference type="Pfam" id="PF00412">
    <property type="entry name" value="LIM"/>
    <property type="match status" value="1"/>
</dbReference>
<feature type="domain" description="LIM zinc-binding" evidence="9">
    <location>
        <begin position="673"/>
        <end position="734"/>
    </location>
</feature>
<dbReference type="Gene3D" id="2.10.110.10">
    <property type="entry name" value="Cysteine Rich Protein"/>
    <property type="match status" value="1"/>
</dbReference>
<dbReference type="EMBL" id="JN615209">
    <property type="protein sequence ID" value="AEY80358.1"/>
    <property type="molecule type" value="mRNA"/>
</dbReference>
<dbReference type="InterPro" id="IPR036028">
    <property type="entry name" value="SH3-like_dom_sf"/>
</dbReference>
<reference evidence="10" key="1">
    <citation type="submission" date="2011-08" db="EMBL/GenBank/DDBJ databases">
        <title>The Diversification of the LIM Superclass at the Base of the Metazoa Increased Subcellular Complexity and Promoted Multicellular Specialization.</title>
        <authorList>
            <person name="Koch B.J."/>
            <person name="Ryan J.F."/>
            <person name="Baxevanis A.D."/>
        </authorList>
    </citation>
    <scope>NUCLEOTIDE SEQUENCE</scope>
</reference>
<evidence type="ECO:0000256" key="7">
    <source>
        <dbReference type="SAM" id="MobiDB-lite"/>
    </source>
</evidence>
<dbReference type="Pfam" id="PF00188">
    <property type="entry name" value="CAP"/>
    <property type="match status" value="1"/>
</dbReference>
<keyword evidence="3 5" id="KW-0862">Zinc</keyword>
<dbReference type="SUPFAM" id="SSF55797">
    <property type="entry name" value="PR-1-like"/>
    <property type="match status" value="1"/>
</dbReference>
<feature type="compositionally biased region" description="Polar residues" evidence="7">
    <location>
        <begin position="935"/>
        <end position="945"/>
    </location>
</feature>
<dbReference type="InterPro" id="IPR035940">
    <property type="entry name" value="CAP_sf"/>
</dbReference>
<evidence type="ECO:0000256" key="4">
    <source>
        <dbReference type="ARBA" id="ARBA00023038"/>
    </source>
</evidence>
<keyword evidence="4 5" id="KW-0440">LIM domain</keyword>
<dbReference type="SMART" id="SM00132">
    <property type="entry name" value="LIM"/>
    <property type="match status" value="1"/>
</dbReference>